<evidence type="ECO:0000313" key="8">
    <source>
        <dbReference type="Proteomes" id="UP000775872"/>
    </source>
</evidence>
<evidence type="ECO:0000256" key="2">
    <source>
        <dbReference type="ARBA" id="ARBA00022723"/>
    </source>
</evidence>
<dbReference type="InterPro" id="IPR036396">
    <property type="entry name" value="Cyt_P450_sf"/>
</dbReference>
<evidence type="ECO:0000313" key="7">
    <source>
        <dbReference type="EMBL" id="CAH0045834.1"/>
    </source>
</evidence>
<sequence length="499" mass="55875">MDLLQNLALSAILVILVFISEQLHSWINTPEITRYGVALSRKAPGTLPFLGNGIKFIQPRQNLFDWFTKCIHLHGRETLLITVPSLPPGVIISDPANLDFVFKNEPIFQKGAFFKARLNDLFGNGIVNSDGDQWKRQRKVGVQLLAGANMNIVTGHELPAILGKTIRHLTKRADTTEIVDLDASILEITTQLISKMVYGVELQSHDSFTQAFDYSAGVVSERFQNPLWRFTEIFSGFRFQRALKLIKTRGVQLVSHSLLTKDSDICFGSTDLRRASKGFLKGLLKALGDDGLVAESALNFLSAGRDTTAQALSWTFYLLMRHPRVACKIRELMGASSTRHSPSQPSHGEPSPEAVAYTTAVFYETIRLYPPIPFEIKQAQSDVLLPDGTLLPSKSIVVWCTWAMNRSKDTWGEDASDFRPERWLVDGRMRYREAAEFPVFQGGPRLCLGKKMAEMVAVQVILELVSLFNFSPAYEGEKVSRNHLTLPMEGGLKVYVEKL</sequence>
<reference evidence="7 8" key="2">
    <citation type="submission" date="2021-10" db="EMBL/GenBank/DDBJ databases">
        <authorList>
            <person name="Piombo E."/>
        </authorList>
    </citation>
    <scope>NUCLEOTIDE SEQUENCE [LARGE SCALE GENOMIC DNA]</scope>
</reference>
<dbReference type="InterPro" id="IPR001128">
    <property type="entry name" value="Cyt_P450"/>
</dbReference>
<dbReference type="InterPro" id="IPR002401">
    <property type="entry name" value="Cyt_P450_E_grp-I"/>
</dbReference>
<dbReference type="OrthoDB" id="1470350at2759"/>
<proteinExistence type="inferred from homology"/>
<reference evidence="8" key="1">
    <citation type="submission" date="2019-06" db="EMBL/GenBank/DDBJ databases">
        <authorList>
            <person name="Broberg M."/>
        </authorList>
    </citation>
    <scope>NUCLEOTIDE SEQUENCE [LARGE SCALE GENOMIC DNA]</scope>
</reference>
<dbReference type="GO" id="GO:0004497">
    <property type="term" value="F:monooxygenase activity"/>
    <property type="evidence" value="ECO:0007669"/>
    <property type="project" value="InterPro"/>
</dbReference>
<organism evidence="7 8">
    <name type="scientific">Clonostachys solani</name>
    <dbReference type="NCBI Taxonomy" id="160281"/>
    <lineage>
        <taxon>Eukaryota</taxon>
        <taxon>Fungi</taxon>
        <taxon>Dikarya</taxon>
        <taxon>Ascomycota</taxon>
        <taxon>Pezizomycotina</taxon>
        <taxon>Sordariomycetes</taxon>
        <taxon>Hypocreomycetidae</taxon>
        <taxon>Hypocreales</taxon>
        <taxon>Bionectriaceae</taxon>
        <taxon>Clonostachys</taxon>
    </lineage>
</organism>
<keyword evidence="5" id="KW-0349">Heme</keyword>
<gene>
    <name evidence="7" type="ORF">CSOL1703_00012465</name>
</gene>
<dbReference type="Pfam" id="PF00067">
    <property type="entry name" value="p450"/>
    <property type="match status" value="1"/>
</dbReference>
<dbReference type="Proteomes" id="UP000775872">
    <property type="component" value="Unassembled WGS sequence"/>
</dbReference>
<dbReference type="Gene3D" id="1.10.630.10">
    <property type="entry name" value="Cytochrome P450"/>
    <property type="match status" value="1"/>
</dbReference>
<dbReference type="EMBL" id="CABFOC020000013">
    <property type="protein sequence ID" value="CAH0045834.1"/>
    <property type="molecule type" value="Genomic_DNA"/>
</dbReference>
<protein>
    <recommendedName>
        <fullName evidence="9">Cytochrome P450</fullName>
    </recommendedName>
</protein>
<feature type="chain" id="PRO_5040217409" description="Cytochrome P450" evidence="6">
    <location>
        <begin position="26"/>
        <end position="499"/>
    </location>
</feature>
<dbReference type="GO" id="GO:0016705">
    <property type="term" value="F:oxidoreductase activity, acting on paired donors, with incorporation or reduction of molecular oxygen"/>
    <property type="evidence" value="ECO:0007669"/>
    <property type="project" value="InterPro"/>
</dbReference>
<dbReference type="PRINTS" id="PR00385">
    <property type="entry name" value="P450"/>
</dbReference>
<comment type="similarity">
    <text evidence="1">Belongs to the cytochrome P450 family.</text>
</comment>
<feature type="binding site" description="axial binding residue" evidence="5">
    <location>
        <position position="447"/>
    </location>
    <ligand>
        <name>heme</name>
        <dbReference type="ChEBI" id="CHEBI:30413"/>
    </ligand>
    <ligandPart>
        <name>Fe</name>
        <dbReference type="ChEBI" id="CHEBI:18248"/>
    </ligandPart>
</feature>
<dbReference type="GO" id="GO:0005506">
    <property type="term" value="F:iron ion binding"/>
    <property type="evidence" value="ECO:0007669"/>
    <property type="project" value="InterPro"/>
</dbReference>
<keyword evidence="4 5" id="KW-0408">Iron</keyword>
<accession>A0A9N9W9Z7</accession>
<evidence type="ECO:0000256" key="6">
    <source>
        <dbReference type="SAM" id="SignalP"/>
    </source>
</evidence>
<keyword evidence="6" id="KW-0732">Signal</keyword>
<evidence type="ECO:0000256" key="3">
    <source>
        <dbReference type="ARBA" id="ARBA00023002"/>
    </source>
</evidence>
<dbReference type="GO" id="GO:0020037">
    <property type="term" value="F:heme binding"/>
    <property type="evidence" value="ECO:0007669"/>
    <property type="project" value="InterPro"/>
</dbReference>
<dbReference type="SUPFAM" id="SSF48264">
    <property type="entry name" value="Cytochrome P450"/>
    <property type="match status" value="1"/>
</dbReference>
<name>A0A9N9W9Z7_9HYPO</name>
<dbReference type="PANTHER" id="PTHR24296">
    <property type="entry name" value="CYTOCHROME P450"/>
    <property type="match status" value="1"/>
</dbReference>
<keyword evidence="8" id="KW-1185">Reference proteome</keyword>
<evidence type="ECO:0000256" key="5">
    <source>
        <dbReference type="PIRSR" id="PIRSR602401-1"/>
    </source>
</evidence>
<feature type="signal peptide" evidence="6">
    <location>
        <begin position="1"/>
        <end position="25"/>
    </location>
</feature>
<evidence type="ECO:0000256" key="4">
    <source>
        <dbReference type="ARBA" id="ARBA00023004"/>
    </source>
</evidence>
<dbReference type="AlphaFoldDB" id="A0A9N9W9Z7"/>
<evidence type="ECO:0000256" key="1">
    <source>
        <dbReference type="ARBA" id="ARBA00010617"/>
    </source>
</evidence>
<keyword evidence="3" id="KW-0560">Oxidoreductase</keyword>
<evidence type="ECO:0008006" key="9">
    <source>
        <dbReference type="Google" id="ProtNLM"/>
    </source>
</evidence>
<keyword evidence="2 5" id="KW-0479">Metal-binding</keyword>
<comment type="cofactor">
    <cofactor evidence="5">
        <name>heme</name>
        <dbReference type="ChEBI" id="CHEBI:30413"/>
    </cofactor>
</comment>
<comment type="caution">
    <text evidence="7">The sequence shown here is derived from an EMBL/GenBank/DDBJ whole genome shotgun (WGS) entry which is preliminary data.</text>
</comment>
<dbReference type="PRINTS" id="PR00463">
    <property type="entry name" value="EP450I"/>
</dbReference>